<keyword evidence="4" id="KW-0472">Membrane</keyword>
<evidence type="ECO:0000256" key="1">
    <source>
        <dbReference type="ARBA" id="ARBA00000082"/>
    </source>
</evidence>
<dbReference type="Gene3D" id="3.30.70.141">
    <property type="entry name" value="Nucleoside diphosphate kinase-like domain"/>
    <property type="match status" value="1"/>
</dbReference>
<comment type="caution">
    <text evidence="6">The sequence shown here is derived from an EMBL/GenBank/DDBJ whole genome shotgun (WGS) entry which is preliminary data.</text>
</comment>
<evidence type="ECO:0000256" key="4">
    <source>
        <dbReference type="SAM" id="Phobius"/>
    </source>
</evidence>
<dbReference type="InterPro" id="IPR001584">
    <property type="entry name" value="Integrase_cat-core"/>
</dbReference>
<keyword evidence="6" id="KW-0695">RNA-directed DNA polymerase</keyword>
<comment type="similarity">
    <text evidence="3">Belongs to the NDK family.</text>
</comment>
<dbReference type="GO" id="GO:0003964">
    <property type="term" value="F:RNA-directed DNA polymerase activity"/>
    <property type="evidence" value="ECO:0007669"/>
    <property type="project" value="UniProtKB-KW"/>
</dbReference>
<reference evidence="6" key="2">
    <citation type="submission" date="2022-01" db="EMBL/GenBank/DDBJ databases">
        <authorList>
            <person name="Yamashiro T."/>
            <person name="Shiraishi A."/>
            <person name="Satake H."/>
            <person name="Nakayama K."/>
        </authorList>
    </citation>
    <scope>NUCLEOTIDE SEQUENCE</scope>
</reference>
<keyword evidence="7" id="KW-1185">Reference proteome</keyword>
<evidence type="ECO:0000256" key="2">
    <source>
        <dbReference type="ARBA" id="ARBA00000937"/>
    </source>
</evidence>
<keyword evidence="4" id="KW-1133">Transmembrane helix</keyword>
<comment type="catalytic activity">
    <reaction evidence="2">
        <text>a ribonucleoside 5'-diphosphate + ATP = a ribonucleoside 5'-triphosphate + ADP</text>
        <dbReference type="Rhea" id="RHEA:18113"/>
        <dbReference type="ChEBI" id="CHEBI:30616"/>
        <dbReference type="ChEBI" id="CHEBI:57930"/>
        <dbReference type="ChEBI" id="CHEBI:61557"/>
        <dbReference type="ChEBI" id="CHEBI:456216"/>
        <dbReference type="EC" id="2.7.4.6"/>
    </reaction>
</comment>
<dbReference type="SMART" id="SM00562">
    <property type="entry name" value="NDK"/>
    <property type="match status" value="1"/>
</dbReference>
<dbReference type="SUPFAM" id="SSF53098">
    <property type="entry name" value="Ribonuclease H-like"/>
    <property type="match status" value="1"/>
</dbReference>
<proteinExistence type="inferred from homology"/>
<evidence type="ECO:0000259" key="5">
    <source>
        <dbReference type="PROSITE" id="PS50994"/>
    </source>
</evidence>
<keyword evidence="6" id="KW-0548">Nucleotidyltransferase</keyword>
<name>A0ABQ5BDJ3_9ASTR</name>
<dbReference type="Proteomes" id="UP001151760">
    <property type="component" value="Unassembled WGS sequence"/>
</dbReference>
<accession>A0ABQ5BDJ3</accession>
<keyword evidence="6" id="KW-0808">Transferase</keyword>
<dbReference type="InterPro" id="IPR036850">
    <property type="entry name" value="NDK-like_dom_sf"/>
</dbReference>
<dbReference type="PROSITE" id="PS51374">
    <property type="entry name" value="NDPK_LIKE"/>
    <property type="match status" value="1"/>
</dbReference>
<protein>
    <submittedName>
        <fullName evidence="6">Reverse transcriptase domain-containing protein</fullName>
    </submittedName>
</protein>
<feature type="transmembrane region" description="Helical" evidence="4">
    <location>
        <begin position="364"/>
        <end position="386"/>
    </location>
</feature>
<dbReference type="Gene3D" id="3.30.70.270">
    <property type="match status" value="1"/>
</dbReference>
<dbReference type="PANTHER" id="PTHR45835">
    <property type="entry name" value="YALI0A06105P"/>
    <property type="match status" value="1"/>
</dbReference>
<comment type="caution">
    <text evidence="3">Lacks conserved residue(s) required for the propagation of feature annotation.</text>
</comment>
<dbReference type="SUPFAM" id="SSF56672">
    <property type="entry name" value="DNA/RNA polymerases"/>
    <property type="match status" value="1"/>
</dbReference>
<organism evidence="6 7">
    <name type="scientific">Tanacetum coccineum</name>
    <dbReference type="NCBI Taxonomy" id="301880"/>
    <lineage>
        <taxon>Eukaryota</taxon>
        <taxon>Viridiplantae</taxon>
        <taxon>Streptophyta</taxon>
        <taxon>Embryophyta</taxon>
        <taxon>Tracheophyta</taxon>
        <taxon>Spermatophyta</taxon>
        <taxon>Magnoliopsida</taxon>
        <taxon>eudicotyledons</taxon>
        <taxon>Gunneridae</taxon>
        <taxon>Pentapetalae</taxon>
        <taxon>asterids</taxon>
        <taxon>campanulids</taxon>
        <taxon>Asterales</taxon>
        <taxon>Asteraceae</taxon>
        <taxon>Asteroideae</taxon>
        <taxon>Anthemideae</taxon>
        <taxon>Anthemidinae</taxon>
        <taxon>Tanacetum</taxon>
    </lineage>
</organism>
<reference evidence="6" key="1">
    <citation type="journal article" date="2022" name="Int. J. Mol. Sci.">
        <title>Draft Genome of Tanacetum Coccineum: Genomic Comparison of Closely Related Tanacetum-Family Plants.</title>
        <authorList>
            <person name="Yamashiro T."/>
            <person name="Shiraishi A."/>
            <person name="Nakayama K."/>
            <person name="Satake H."/>
        </authorList>
    </citation>
    <scope>NUCLEOTIDE SEQUENCE</scope>
</reference>
<dbReference type="PROSITE" id="PS50994">
    <property type="entry name" value="INTEGRASE"/>
    <property type="match status" value="1"/>
</dbReference>
<dbReference type="PANTHER" id="PTHR45835:SF103">
    <property type="entry name" value="RNA-DIRECTED DNA POLYMERASE"/>
    <property type="match status" value="1"/>
</dbReference>
<dbReference type="InterPro" id="IPR012337">
    <property type="entry name" value="RNaseH-like_sf"/>
</dbReference>
<comment type="catalytic activity">
    <reaction evidence="1">
        <text>a 2'-deoxyribonucleoside 5'-diphosphate + ATP = a 2'-deoxyribonucleoside 5'-triphosphate + ADP</text>
        <dbReference type="Rhea" id="RHEA:44640"/>
        <dbReference type="ChEBI" id="CHEBI:30616"/>
        <dbReference type="ChEBI" id="CHEBI:61560"/>
        <dbReference type="ChEBI" id="CHEBI:73316"/>
        <dbReference type="ChEBI" id="CHEBI:456216"/>
        <dbReference type="EC" id="2.7.4.6"/>
    </reaction>
</comment>
<keyword evidence="4" id="KW-0812">Transmembrane</keyword>
<dbReference type="Gene3D" id="3.30.420.10">
    <property type="entry name" value="Ribonuclease H-like superfamily/Ribonuclease H"/>
    <property type="match status" value="1"/>
</dbReference>
<dbReference type="InterPro" id="IPR034907">
    <property type="entry name" value="NDK-like_dom"/>
</dbReference>
<dbReference type="EMBL" id="BQNB010013169">
    <property type="protein sequence ID" value="GJT12701.1"/>
    <property type="molecule type" value="Genomic_DNA"/>
</dbReference>
<feature type="domain" description="Integrase catalytic" evidence="5">
    <location>
        <begin position="114"/>
        <end position="280"/>
    </location>
</feature>
<dbReference type="InterPro" id="IPR043502">
    <property type="entry name" value="DNA/RNA_pol_sf"/>
</dbReference>
<evidence type="ECO:0000313" key="7">
    <source>
        <dbReference type="Proteomes" id="UP001151760"/>
    </source>
</evidence>
<dbReference type="SUPFAM" id="SSF54919">
    <property type="entry name" value="Nucleoside diphosphate kinase, NDK"/>
    <property type="match status" value="1"/>
</dbReference>
<dbReference type="InterPro" id="IPR036397">
    <property type="entry name" value="RNaseH_sf"/>
</dbReference>
<dbReference type="InterPro" id="IPR043128">
    <property type="entry name" value="Rev_trsase/Diguanyl_cyclase"/>
</dbReference>
<sequence>MDLMNRVYKPYLDKFVIVFIDDIHKEYEEHLRLILGLLKNKELYAKFSKCEFWLLKVQFLGHVVDNHGIHVDAANTFPDGIENFMVYNASHNGFGTITMQKEKAKVEYQKPSGLLVQPEILQLKWGKITMDFVTKLPNTATSQDTIWVIVDRLTKFAHFLPMREDDSMEKLTRQYLKEVVSRHGVPVSITSDRDGRFTSQFWRSPHKVLGTQLDLSTAYHLQIDGQSDRTIQTLEDMLHACVLDFEKGWDKHLLLIEFSYNNSYHTCIKAAPFEALYGRKNRSPICWAEVGDSQLDGPKIIHETTEKIIQAVFKQPGNHQKSYVDRRRKPLEFEVGDKVMLKASLRKGVIRFSKRGKHFSFRMLRGFVVVVVLVFVASLFSISSLANADFENERTLAIVKRDGVLGNYISSIKRIILESDFTIQRELRGVCDPVLIMVLDKTNAIADWRALIGPTDACKAKLVILTGYLSFSNPSEITT</sequence>
<evidence type="ECO:0000313" key="6">
    <source>
        <dbReference type="EMBL" id="GJT12701.1"/>
    </source>
</evidence>
<evidence type="ECO:0000256" key="3">
    <source>
        <dbReference type="PROSITE-ProRule" id="PRU00706"/>
    </source>
</evidence>
<gene>
    <name evidence="6" type="ORF">Tco_0859743</name>
</gene>